<dbReference type="PANTHER" id="PTHR11820:SF7">
    <property type="entry name" value="ACYLPYRUVASE FAHD1, MITOCHONDRIAL"/>
    <property type="match status" value="1"/>
</dbReference>
<evidence type="ECO:0000259" key="3">
    <source>
        <dbReference type="Pfam" id="PF10370"/>
    </source>
</evidence>
<proteinExistence type="predicted"/>
<dbReference type="InterPro" id="IPR036663">
    <property type="entry name" value="Fumarylacetoacetase_C_sf"/>
</dbReference>
<feature type="domain" description="Rv2993c-like N-terminal" evidence="3">
    <location>
        <begin position="4"/>
        <end position="51"/>
    </location>
</feature>
<feature type="domain" description="Fumarylacetoacetase-like C-terminal" evidence="2">
    <location>
        <begin position="64"/>
        <end position="255"/>
    </location>
</feature>
<dbReference type="EMBL" id="UINC01024697">
    <property type="protein sequence ID" value="SVA98856.1"/>
    <property type="molecule type" value="Genomic_DNA"/>
</dbReference>
<evidence type="ECO:0008006" key="5">
    <source>
        <dbReference type="Google" id="ProtNLM"/>
    </source>
</evidence>
<protein>
    <recommendedName>
        <fullName evidence="5">Fumarylacetoacetase-like C-terminal domain-containing protein</fullName>
    </recommendedName>
</protein>
<dbReference type="InterPro" id="IPR018833">
    <property type="entry name" value="Rv2993c-like_N"/>
</dbReference>
<name>A0A382ABD3_9ZZZZ</name>
<dbReference type="GO" id="GO:0046872">
    <property type="term" value="F:metal ion binding"/>
    <property type="evidence" value="ECO:0007669"/>
    <property type="project" value="UniProtKB-KW"/>
</dbReference>
<evidence type="ECO:0000313" key="4">
    <source>
        <dbReference type="EMBL" id="SVA98856.1"/>
    </source>
</evidence>
<reference evidence="4" key="1">
    <citation type="submission" date="2018-05" db="EMBL/GenBank/DDBJ databases">
        <authorList>
            <person name="Lanie J.A."/>
            <person name="Ng W.-L."/>
            <person name="Kazmierczak K.M."/>
            <person name="Andrzejewski T.M."/>
            <person name="Davidsen T.M."/>
            <person name="Wayne K.J."/>
            <person name="Tettelin H."/>
            <person name="Glass J.I."/>
            <person name="Rusch D."/>
            <person name="Podicherti R."/>
            <person name="Tsui H.-C.T."/>
            <person name="Winkler M.E."/>
        </authorList>
    </citation>
    <scope>NUCLEOTIDE SEQUENCE</scope>
</reference>
<evidence type="ECO:0000259" key="2">
    <source>
        <dbReference type="Pfam" id="PF01557"/>
    </source>
</evidence>
<sequence>MTEWIRFSRDNQLGFGVIEDEQVVSYEGDMFDLHEPDGEVFSLCDVTLECPVPSSALTLGIWNNFDAVREKQNLPQPQHPWYFIKPPTCLLGPGGVVQHPQSYTGPVIYEAELAIVIGTRASHVSIEEAAEYIFGYTAINDVTAVKIIREEGGYEQWCRAKGFDTFGPCGPTIRTAFVPVDQTIRALVNGEERQNYAVSDMIFPPLALVSFLSKCQTLRPGDVIACGTSLGARSMKHGDEVEIAIEGLAGLKNTFQLPS</sequence>
<gene>
    <name evidence="4" type="ORF">METZ01_LOCUS151710</name>
</gene>
<keyword evidence="1" id="KW-0479">Metal-binding</keyword>
<dbReference type="Pfam" id="PF01557">
    <property type="entry name" value="FAA_hydrolase"/>
    <property type="match status" value="1"/>
</dbReference>
<dbReference type="InterPro" id="IPR011234">
    <property type="entry name" value="Fumarylacetoacetase-like_C"/>
</dbReference>
<dbReference type="AlphaFoldDB" id="A0A382ABD3"/>
<dbReference type="Gene3D" id="3.90.850.10">
    <property type="entry name" value="Fumarylacetoacetase-like, C-terminal domain"/>
    <property type="match status" value="1"/>
</dbReference>
<dbReference type="GO" id="GO:0018773">
    <property type="term" value="F:acetylpyruvate hydrolase activity"/>
    <property type="evidence" value="ECO:0007669"/>
    <property type="project" value="TreeGrafter"/>
</dbReference>
<dbReference type="Pfam" id="PF10370">
    <property type="entry name" value="Rv2993c-like_N"/>
    <property type="match status" value="1"/>
</dbReference>
<dbReference type="PANTHER" id="PTHR11820">
    <property type="entry name" value="ACYLPYRUVASE"/>
    <property type="match status" value="1"/>
</dbReference>
<accession>A0A382ABD3</accession>
<evidence type="ECO:0000256" key="1">
    <source>
        <dbReference type="ARBA" id="ARBA00022723"/>
    </source>
</evidence>
<organism evidence="4">
    <name type="scientific">marine metagenome</name>
    <dbReference type="NCBI Taxonomy" id="408172"/>
    <lineage>
        <taxon>unclassified sequences</taxon>
        <taxon>metagenomes</taxon>
        <taxon>ecological metagenomes</taxon>
    </lineage>
</organism>
<dbReference type="SUPFAM" id="SSF56529">
    <property type="entry name" value="FAH"/>
    <property type="match status" value="1"/>
</dbReference>